<dbReference type="EMBL" id="NNRN01000053">
    <property type="protein sequence ID" value="OYR26892.1"/>
    <property type="molecule type" value="Genomic_DNA"/>
</dbReference>
<gene>
    <name evidence="4" type="ORF">CES86_3244</name>
    <name evidence="3" type="ORF">F9L03_06630</name>
</gene>
<evidence type="ECO:0000313" key="4">
    <source>
        <dbReference type="EMBL" id="OYR26892.1"/>
    </source>
</evidence>
<evidence type="ECO:0000313" key="5">
    <source>
        <dbReference type="Proteomes" id="UP000216363"/>
    </source>
</evidence>
<dbReference type="AlphaFoldDB" id="A0A256GIE5"/>
<name>A0A256GIE5_9HYPH</name>
<evidence type="ECO:0000256" key="2">
    <source>
        <dbReference type="SAM" id="MobiDB-lite"/>
    </source>
</evidence>
<dbReference type="RefSeq" id="WP_094515024.1">
    <property type="nucleotide sequence ID" value="NZ_JBHEEP010000002.1"/>
</dbReference>
<keyword evidence="1" id="KW-0175">Coiled coil</keyword>
<proteinExistence type="predicted"/>
<protein>
    <submittedName>
        <fullName evidence="4">Uncharacterized protein</fullName>
    </submittedName>
</protein>
<organism evidence="4 5">
    <name type="scientific">Brucella lupini</name>
    <dbReference type="NCBI Taxonomy" id="255457"/>
    <lineage>
        <taxon>Bacteria</taxon>
        <taxon>Pseudomonadati</taxon>
        <taxon>Pseudomonadota</taxon>
        <taxon>Alphaproteobacteria</taxon>
        <taxon>Hyphomicrobiales</taxon>
        <taxon>Brucellaceae</taxon>
        <taxon>Brucella/Ochrobactrum group</taxon>
        <taxon>Brucella</taxon>
    </lineage>
</organism>
<dbReference type="EMBL" id="WBWF01000003">
    <property type="protein sequence ID" value="KAB2705060.1"/>
    <property type="molecule type" value="Genomic_DNA"/>
</dbReference>
<keyword evidence="6" id="KW-1185">Reference proteome</keyword>
<evidence type="ECO:0000256" key="1">
    <source>
        <dbReference type="SAM" id="Coils"/>
    </source>
</evidence>
<dbReference type="Proteomes" id="UP000435957">
    <property type="component" value="Unassembled WGS sequence"/>
</dbReference>
<reference evidence="3 6" key="2">
    <citation type="submission" date="2019-09" db="EMBL/GenBank/DDBJ databases">
        <title>Taxonomic organization of the family Brucellaceae based on a phylogenomic approach.</title>
        <authorList>
            <person name="Leclercq S."/>
            <person name="Cloeckaert A."/>
            <person name="Zygmunt M.S."/>
        </authorList>
    </citation>
    <scope>NUCLEOTIDE SEQUENCE [LARGE SCALE GENOMIC DNA]</scope>
    <source>
        <strain evidence="3 6">LUP23</strain>
    </source>
</reference>
<sequence>MANEPALYARMEMRVAQAEKQMAKFAKQLDGQMGGMERRTNKAAKNMESSLSRGFSKMQGIVSEFGKGLFAGIAAGGVAGIAASVQAVTKSFADLGREAQTAGINVKDFQKWRYVADQNRIGVDALIDGFKELNLRADEYIQTGKGSAAESFQRLGMSPAEVKERIKDPSKFMLELIDRTRRLKDTAAGVRIFDELLGGQGGEQFVRLIEQGRDGITKTLNEAEKMGAVFDAEFIKKADEIDKAFNRLATTMGTAVKGAIVEAATALQGFLSSWQNLEDKTLSGINAELDTLTKRKAQLEAQAGTTEDAVLGWIGKDAATELQAVNEQMARLQARKDELTAVKLETIVIDPPEKPYTPPPPSKTGKSSDEKARDRAAKAAERERKAVTDLIKDLEFEASLVGKSALEKEKMTALRHAGAAATAAEKAQIEQLVEANYKATEAYDKQQAAIQEVNDAGREFAGTLVSGLLSGAKASDVLSDALGRLADRFLNSGLDALFGGGGGGIGGLFSGIFGGGSSDPWSGLRLAGGGHVRGRGSATSDSIPAMLSNGEYVINAAATKKFGPLLDAINSGKGLALAGGGAVGVPSVASLSAPRIPSLAGMSQTNNNTQNNSPNINVNVSGANGNAEIAAMVQEGVSRGLATWQEQTSTTRWIGQQASIARTKYRVGR</sequence>
<evidence type="ECO:0000313" key="6">
    <source>
        <dbReference type="Proteomes" id="UP000435957"/>
    </source>
</evidence>
<feature type="region of interest" description="Disordered" evidence="2">
    <location>
        <begin position="350"/>
        <end position="381"/>
    </location>
</feature>
<evidence type="ECO:0000313" key="3">
    <source>
        <dbReference type="EMBL" id="KAB2705060.1"/>
    </source>
</evidence>
<feature type="coiled-coil region" evidence="1">
    <location>
        <begin position="282"/>
        <end position="342"/>
    </location>
</feature>
<comment type="caution">
    <text evidence="4">The sequence shown here is derived from an EMBL/GenBank/DDBJ whole genome shotgun (WGS) entry which is preliminary data.</text>
</comment>
<reference evidence="4 5" key="1">
    <citation type="submission" date="2017-07" db="EMBL/GenBank/DDBJ databases">
        <title>Draft genome of Ochrobactrum lupini type strain LUP21.</title>
        <authorList>
            <person name="Krzyzanowska D.M."/>
            <person name="Jafra S."/>
        </authorList>
    </citation>
    <scope>NUCLEOTIDE SEQUENCE [LARGE SCALE GENOMIC DNA]</scope>
    <source>
        <strain evidence="4 5">LUP21</strain>
    </source>
</reference>
<feature type="compositionally biased region" description="Basic and acidic residues" evidence="2">
    <location>
        <begin position="366"/>
        <end position="381"/>
    </location>
</feature>
<accession>A0A256GIE5</accession>
<dbReference type="Proteomes" id="UP000216363">
    <property type="component" value="Unassembled WGS sequence"/>
</dbReference>